<evidence type="ECO:0000313" key="2">
    <source>
        <dbReference type="Proteomes" id="UP000798662"/>
    </source>
</evidence>
<proteinExistence type="predicted"/>
<comment type="caution">
    <text evidence="1">The sequence shown here is derived from an EMBL/GenBank/DDBJ whole genome shotgun (WGS) entry which is preliminary data.</text>
</comment>
<dbReference type="Proteomes" id="UP000798662">
    <property type="component" value="Chromosome 1"/>
</dbReference>
<name>A0ACC3BQ78_PYRYE</name>
<organism evidence="1 2">
    <name type="scientific">Pyropia yezoensis</name>
    <name type="common">Susabi-nori</name>
    <name type="synonym">Porphyra yezoensis</name>
    <dbReference type="NCBI Taxonomy" id="2788"/>
    <lineage>
        <taxon>Eukaryota</taxon>
        <taxon>Rhodophyta</taxon>
        <taxon>Bangiophyceae</taxon>
        <taxon>Bangiales</taxon>
        <taxon>Bangiaceae</taxon>
        <taxon>Pyropia</taxon>
    </lineage>
</organism>
<protein>
    <submittedName>
        <fullName evidence="1">Uncharacterized protein</fullName>
    </submittedName>
</protein>
<gene>
    <name evidence="1" type="ORF">I4F81_002476</name>
</gene>
<evidence type="ECO:0000313" key="1">
    <source>
        <dbReference type="EMBL" id="KAK1859884.1"/>
    </source>
</evidence>
<sequence>MRARQLLAATALAAAALSGGAAPAAAASDATPWTYYGRTGPAFWGKLHPDWRMCDSGRQQTPINLVPGGSKSDRNLGSVATQQTASFLPVGVPNGFKYDCVSTDGCGSASWAGTTYNFVQFHLHVAAEHTLDGAVVPGELHLVHATPSGRLLVVGVLMDVGAPSELIRKKLAGAEKAVTKAVPQPFSRLPISKADRLTLAA</sequence>
<reference evidence="1" key="1">
    <citation type="submission" date="2019-11" db="EMBL/GenBank/DDBJ databases">
        <title>Nori genome reveals adaptations in red seaweeds to the harsh intertidal environment.</title>
        <authorList>
            <person name="Wang D."/>
            <person name="Mao Y."/>
        </authorList>
    </citation>
    <scope>NUCLEOTIDE SEQUENCE</scope>
    <source>
        <tissue evidence="1">Gametophyte</tissue>
    </source>
</reference>
<accession>A0ACC3BQ78</accession>
<dbReference type="EMBL" id="CM020618">
    <property type="protein sequence ID" value="KAK1859884.1"/>
    <property type="molecule type" value="Genomic_DNA"/>
</dbReference>
<keyword evidence="2" id="KW-1185">Reference proteome</keyword>